<dbReference type="InterPro" id="IPR005331">
    <property type="entry name" value="Sulfotransferase"/>
</dbReference>
<reference evidence="1 2" key="1">
    <citation type="submission" date="2018-02" db="EMBL/GenBank/DDBJ databases">
        <title>Complete genome of the streamlined marine actinobacterium Pontimonas salivibrio CL-TW6 adapted to coastal planktonic lifestype.</title>
        <authorList>
            <person name="Cho B.C."/>
            <person name="Hardies S.C."/>
            <person name="Jang G.I."/>
            <person name="Hwang C.Y."/>
        </authorList>
    </citation>
    <scope>NUCLEOTIDE SEQUENCE [LARGE SCALE GENOMIC DNA]</scope>
    <source>
        <strain evidence="1 2">CL-TW6</strain>
    </source>
</reference>
<keyword evidence="2" id="KW-1185">Reference proteome</keyword>
<evidence type="ECO:0000313" key="2">
    <source>
        <dbReference type="Proteomes" id="UP000243077"/>
    </source>
</evidence>
<accession>A0A2L2BMZ0</accession>
<dbReference type="InterPro" id="IPR027417">
    <property type="entry name" value="P-loop_NTPase"/>
</dbReference>
<dbReference type="Pfam" id="PF03567">
    <property type="entry name" value="Sulfotransfer_2"/>
    <property type="match status" value="1"/>
</dbReference>
<dbReference type="SUPFAM" id="SSF52540">
    <property type="entry name" value="P-loop containing nucleoside triphosphate hydrolases"/>
    <property type="match status" value="1"/>
</dbReference>
<dbReference type="AlphaFoldDB" id="A0A2L2BMZ0"/>
<dbReference type="GO" id="GO:0016020">
    <property type="term" value="C:membrane"/>
    <property type="evidence" value="ECO:0007669"/>
    <property type="project" value="InterPro"/>
</dbReference>
<dbReference type="GO" id="GO:0008146">
    <property type="term" value="F:sulfotransferase activity"/>
    <property type="evidence" value="ECO:0007669"/>
    <property type="project" value="InterPro"/>
</dbReference>
<gene>
    <name evidence="1" type="ORF">C3B54_1124</name>
</gene>
<sequence>MLLSHSHRFVFIKPPKTAGSSVESALRLFCVANSEPEGVSAHIWPETISGAGIVTESGNTVPVTGLKPHMSIYQARTLIGAPIFDDYLKISIVREPFSRAISLFWWHLRQNQPDSYHALAKAPATEVREAFQGFLLGNRPFVKWARLERFTNPRALGPKRFIIRFEHLHEDFNSLIRELGGNPNDMTLPAYKTRVNPRRIADADHYSLISRQLIRNLWRKDFSQHGYPRVPKR</sequence>
<dbReference type="Gene3D" id="3.40.50.300">
    <property type="entry name" value="P-loop containing nucleotide triphosphate hydrolases"/>
    <property type="match status" value="1"/>
</dbReference>
<organism evidence="1 2">
    <name type="scientific">Pontimonas salivibrio</name>
    <dbReference type="NCBI Taxonomy" id="1159327"/>
    <lineage>
        <taxon>Bacteria</taxon>
        <taxon>Bacillati</taxon>
        <taxon>Actinomycetota</taxon>
        <taxon>Actinomycetes</taxon>
        <taxon>Micrococcales</taxon>
        <taxon>Microbacteriaceae</taxon>
        <taxon>Pontimonas</taxon>
    </lineage>
</organism>
<evidence type="ECO:0000313" key="1">
    <source>
        <dbReference type="EMBL" id="AVG23035.1"/>
    </source>
</evidence>
<dbReference type="Proteomes" id="UP000243077">
    <property type="component" value="Chromosome"/>
</dbReference>
<dbReference type="EMBL" id="CP026923">
    <property type="protein sequence ID" value="AVG23035.1"/>
    <property type="molecule type" value="Genomic_DNA"/>
</dbReference>
<dbReference type="KEGG" id="psai:C3B54_1124"/>
<name>A0A2L2BMZ0_9MICO</name>
<keyword evidence="1" id="KW-0808">Transferase</keyword>
<protein>
    <submittedName>
        <fullName evidence="1">Sulfotransferase</fullName>
    </submittedName>
</protein>
<proteinExistence type="predicted"/>
<dbReference type="RefSeq" id="WP_104912704.1">
    <property type="nucleotide sequence ID" value="NZ_CP026923.1"/>
</dbReference>